<keyword evidence="3" id="KW-1185">Reference proteome</keyword>
<evidence type="ECO:0000313" key="2">
    <source>
        <dbReference type="EMBL" id="GLJ59363.1"/>
    </source>
</evidence>
<comment type="caution">
    <text evidence="2">The sequence shown here is derived from an EMBL/GenBank/DDBJ whole genome shotgun (WGS) entry which is preliminary data.</text>
</comment>
<reference evidence="2" key="1">
    <citation type="submission" date="2022-12" db="EMBL/GenBank/DDBJ databases">
        <title>Chromosome-Level Genome Assembly of Japanese Cedar (Cryptomeriajaponica D. Don).</title>
        <authorList>
            <person name="Fujino T."/>
            <person name="Yamaguchi K."/>
            <person name="Yokoyama T."/>
            <person name="Hamanaka T."/>
            <person name="Harazono Y."/>
            <person name="Kamada H."/>
            <person name="Kobayashi W."/>
            <person name="Ujino-Ihara T."/>
            <person name="Uchiyama K."/>
            <person name="Matsumoto A."/>
            <person name="Izuno A."/>
            <person name="Tsumura Y."/>
            <person name="Toyoda A."/>
            <person name="Shigenobu S."/>
            <person name="Moriguchi Y."/>
            <person name="Ueno S."/>
            <person name="Kasahara M."/>
        </authorList>
    </citation>
    <scope>NUCLEOTIDE SEQUENCE</scope>
</reference>
<name>A0AAD3RS42_CRYJA</name>
<dbReference type="Proteomes" id="UP001234787">
    <property type="component" value="Unassembled WGS sequence"/>
</dbReference>
<dbReference type="EMBL" id="BSEH01000022">
    <property type="protein sequence ID" value="GLJ56405.1"/>
    <property type="molecule type" value="Genomic_DNA"/>
</dbReference>
<protein>
    <submittedName>
        <fullName evidence="2">Uncharacterized protein</fullName>
    </submittedName>
</protein>
<accession>A0AAD3RS42</accession>
<dbReference type="AlphaFoldDB" id="A0AAD3RS42"/>
<organism evidence="2 3">
    <name type="scientific">Cryptomeria japonica</name>
    <name type="common">Japanese cedar</name>
    <name type="synonym">Cupressus japonica</name>
    <dbReference type="NCBI Taxonomy" id="3369"/>
    <lineage>
        <taxon>Eukaryota</taxon>
        <taxon>Viridiplantae</taxon>
        <taxon>Streptophyta</taxon>
        <taxon>Embryophyta</taxon>
        <taxon>Tracheophyta</taxon>
        <taxon>Spermatophyta</taxon>
        <taxon>Pinopsida</taxon>
        <taxon>Pinidae</taxon>
        <taxon>Conifers II</taxon>
        <taxon>Cupressales</taxon>
        <taxon>Cupressaceae</taxon>
        <taxon>Cryptomeria</taxon>
    </lineage>
</organism>
<sequence length="108" mass="12130">MTPGIVDCQRPYLSLRCFSCSHLLIEIPGLQEVQEVQTTGSEKLSLMVDHADPVPQSIRGKMSVRVRRSGFPRGGNLMSQEDIPVGRITQVPRLNSRVTVPQLRKELY</sequence>
<dbReference type="EMBL" id="BSEH01000860">
    <property type="protein sequence ID" value="GLJ59363.1"/>
    <property type="molecule type" value="Genomic_DNA"/>
</dbReference>
<proteinExistence type="predicted"/>
<gene>
    <name evidence="1" type="ORF">SUGI_1222770</name>
    <name evidence="2" type="ORF">SUGI_1505000</name>
</gene>
<evidence type="ECO:0000313" key="1">
    <source>
        <dbReference type="EMBL" id="GLJ56405.1"/>
    </source>
</evidence>
<evidence type="ECO:0000313" key="3">
    <source>
        <dbReference type="Proteomes" id="UP001234787"/>
    </source>
</evidence>